<keyword evidence="2" id="KW-0804">Transcription</keyword>
<feature type="region of interest" description="VHIID" evidence="3">
    <location>
        <begin position="439"/>
        <end position="504"/>
    </location>
</feature>
<evidence type="ECO:0000313" key="5">
    <source>
        <dbReference type="Proteomes" id="UP000813463"/>
    </source>
</evidence>
<evidence type="ECO:0000256" key="3">
    <source>
        <dbReference type="PROSITE-ProRule" id="PRU01191"/>
    </source>
</evidence>
<dbReference type="InterPro" id="IPR005202">
    <property type="entry name" value="TF_GRAS"/>
</dbReference>
<gene>
    <name evidence="6" type="primary">LOC110802539</name>
</gene>
<name>A0A9R0J9Z7_SPIOL</name>
<dbReference type="AlphaFoldDB" id="A0A9R0J9Z7"/>
<feature type="region of interest" description="Disordered" evidence="4">
    <location>
        <begin position="219"/>
        <end position="242"/>
    </location>
</feature>
<dbReference type="Pfam" id="PF03514">
    <property type="entry name" value="GRAS"/>
    <property type="match status" value="1"/>
</dbReference>
<dbReference type="GeneID" id="110802539"/>
<evidence type="ECO:0000256" key="2">
    <source>
        <dbReference type="ARBA" id="ARBA00023163"/>
    </source>
</evidence>
<accession>A0A9R0J9Z7</accession>
<dbReference type="GO" id="GO:0006355">
    <property type="term" value="P:regulation of DNA-templated transcription"/>
    <property type="evidence" value="ECO:0000318"/>
    <property type="project" value="GO_Central"/>
</dbReference>
<proteinExistence type="inferred from homology"/>
<dbReference type="GO" id="GO:0003700">
    <property type="term" value="F:DNA-binding transcription factor activity"/>
    <property type="evidence" value="ECO:0000318"/>
    <property type="project" value="GO_Central"/>
</dbReference>
<feature type="region of interest" description="Disordered" evidence="4">
    <location>
        <begin position="272"/>
        <end position="313"/>
    </location>
</feature>
<organism evidence="5 6">
    <name type="scientific">Spinacia oleracea</name>
    <name type="common">Spinach</name>
    <dbReference type="NCBI Taxonomy" id="3562"/>
    <lineage>
        <taxon>Eukaryota</taxon>
        <taxon>Viridiplantae</taxon>
        <taxon>Streptophyta</taxon>
        <taxon>Embryophyta</taxon>
        <taxon>Tracheophyta</taxon>
        <taxon>Spermatophyta</taxon>
        <taxon>Magnoliopsida</taxon>
        <taxon>eudicotyledons</taxon>
        <taxon>Gunneridae</taxon>
        <taxon>Pentapetalae</taxon>
        <taxon>Caryophyllales</taxon>
        <taxon>Chenopodiaceae</taxon>
        <taxon>Chenopodioideae</taxon>
        <taxon>Anserineae</taxon>
        <taxon>Spinacia</taxon>
    </lineage>
</organism>
<evidence type="ECO:0000256" key="4">
    <source>
        <dbReference type="SAM" id="MobiDB-lite"/>
    </source>
</evidence>
<protein>
    <submittedName>
        <fullName evidence="6">Scarecrow-like protein 30</fullName>
    </submittedName>
</protein>
<feature type="region of interest" description="Leucine repeat II (LRII)" evidence="3">
    <location>
        <begin position="520"/>
        <end position="552"/>
    </location>
</feature>
<sequence length="735" mass="82982">MNFYGFNPEISCPFLGDQHNFEPSFPNYNHQISYDDNRNSIHNVSAQIEHPPFDECQIVPLNLGSLLPNDPLDLTQVPEIPDTCFNYINDLLREEYYSPDDHLDTPNSTLEDYMAAQMSYNKSLDAALNLGENFPIPFSSNTYRDHHQCPPPGVSETNHHCLDDYLNMFSGNINNSNTSTVYFPQSVLQSSFVNNDFGGTFVSSLPLVESSLSHGVDPVPTPGVMIDGGGGGGGGGGGESDHLDEAALGFMMNNALLQAPLIGQSVGNSEASICRNSDHNNGENNNNSRRRKHDEGNGKEQEGNGDRRNKQLAPSNDVVEQIEQYGEVILCPEGRSKPGALCKTKNSGDSSKKRGNKGRQVVDLRGLLTRCAQCIAQVNLNGAYEMIKQIREHSSPYGDFLQRVAHYLANGLEARLEGKGLELSHANEEISASEVLKANRIYVASVPFQIMSYYTMNKTIAGLVMEAPSIHIIDFGIYYGLQWPCIIQNLSKRPNGPPRIRITGIDFPQRGFRPSERVEETGRCLAKYCEKYNVPFEYYPISKNWEDVKLEELKIDRNEPLVVNCLYRAHLLFDESVEENSPRDAFLKLVRKINPDIFMHAVLNSTSSVPFFLNRFKEVMFHYSALFDIFESTMMKEDSERLLLESKLYGPEALNVIACEGMERVERPESYKQWQIRTQRAGFEQLGLDRELLRKARAMVRTSFRQEFSYDVDAYWVVQGWKGRILYAISCWKPT</sequence>
<feature type="region of interest" description="SAW" evidence="3">
    <location>
        <begin position="658"/>
        <end position="733"/>
    </location>
</feature>
<dbReference type="Proteomes" id="UP000813463">
    <property type="component" value="Chromosome 6"/>
</dbReference>
<feature type="compositionally biased region" description="Basic and acidic residues" evidence="4">
    <location>
        <begin position="293"/>
        <end position="309"/>
    </location>
</feature>
<keyword evidence="5" id="KW-1185">Reference proteome</keyword>
<dbReference type="GO" id="GO:0043565">
    <property type="term" value="F:sequence-specific DNA binding"/>
    <property type="evidence" value="ECO:0000318"/>
    <property type="project" value="GO_Central"/>
</dbReference>
<keyword evidence="1" id="KW-0805">Transcription regulation</keyword>
<dbReference type="PROSITE" id="PS50985">
    <property type="entry name" value="GRAS"/>
    <property type="match status" value="1"/>
</dbReference>
<dbReference type="GO" id="GO:0005634">
    <property type="term" value="C:nucleus"/>
    <property type="evidence" value="ECO:0000318"/>
    <property type="project" value="GO_Central"/>
</dbReference>
<feature type="compositionally biased region" description="Gly residues" evidence="4">
    <location>
        <begin position="226"/>
        <end position="238"/>
    </location>
</feature>
<dbReference type="KEGG" id="soe:110802539"/>
<comment type="caution">
    <text evidence="3">Lacks conserved residue(s) required for the propagation of feature annotation.</text>
</comment>
<evidence type="ECO:0000313" key="6">
    <source>
        <dbReference type="RefSeq" id="XP_021863656.2"/>
    </source>
</evidence>
<reference evidence="6" key="2">
    <citation type="submission" date="2025-08" db="UniProtKB">
        <authorList>
            <consortium name="RefSeq"/>
        </authorList>
    </citation>
    <scope>IDENTIFICATION</scope>
    <source>
        <tissue evidence="6">Leaf</tissue>
    </source>
</reference>
<feature type="short sequence motif" description="VHIID" evidence="3">
    <location>
        <begin position="470"/>
        <end position="474"/>
    </location>
</feature>
<dbReference type="PANTHER" id="PTHR31636">
    <property type="entry name" value="OSJNBA0084A10.13 PROTEIN-RELATED"/>
    <property type="match status" value="1"/>
</dbReference>
<comment type="similarity">
    <text evidence="3">Belongs to the GRAS family.</text>
</comment>
<dbReference type="RefSeq" id="XP_021863656.2">
    <property type="nucleotide sequence ID" value="XM_022007964.2"/>
</dbReference>
<reference evidence="5" key="1">
    <citation type="journal article" date="2021" name="Nat. Commun.">
        <title>Genomic analyses provide insights into spinach domestication and the genetic basis of agronomic traits.</title>
        <authorList>
            <person name="Cai X."/>
            <person name="Sun X."/>
            <person name="Xu C."/>
            <person name="Sun H."/>
            <person name="Wang X."/>
            <person name="Ge C."/>
            <person name="Zhang Z."/>
            <person name="Wang Q."/>
            <person name="Fei Z."/>
            <person name="Jiao C."/>
            <person name="Wang Q."/>
        </authorList>
    </citation>
    <scope>NUCLEOTIDE SEQUENCE [LARGE SCALE GENOMIC DNA]</scope>
    <source>
        <strain evidence="5">cv. Varoflay</strain>
    </source>
</reference>
<feature type="region of interest" description="Disordered" evidence="4">
    <location>
        <begin position="339"/>
        <end position="358"/>
    </location>
</feature>
<evidence type="ECO:0000256" key="1">
    <source>
        <dbReference type="ARBA" id="ARBA00023015"/>
    </source>
</evidence>